<dbReference type="EMBL" id="UINC01002078">
    <property type="protein sequence ID" value="SUZ92657.1"/>
    <property type="molecule type" value="Genomic_DNA"/>
</dbReference>
<sequence>MLSFSISCFLFSGCGYHLVGTGSSLPPHLKTISIPVFKNTSSQPEIHRELTSAVLQAFISDGRLKVAKKGDAGLIMDATLIFYQKRNVSFGSQDLVSNIIVEVEIDLTITDQIKNKIFMKEKFKTQWDYKSTSDIAATERARLKALDLGFQDLGRRLVSLLVDQF</sequence>
<reference evidence="1" key="1">
    <citation type="submission" date="2018-05" db="EMBL/GenBank/DDBJ databases">
        <authorList>
            <person name="Lanie J.A."/>
            <person name="Ng W.-L."/>
            <person name="Kazmierczak K.M."/>
            <person name="Andrzejewski T.M."/>
            <person name="Davidsen T.M."/>
            <person name="Wayne K.J."/>
            <person name="Tettelin H."/>
            <person name="Glass J.I."/>
            <person name="Rusch D."/>
            <person name="Podicherti R."/>
            <person name="Tsui H.-C.T."/>
            <person name="Winkler M.E."/>
        </authorList>
    </citation>
    <scope>NUCLEOTIDE SEQUENCE</scope>
</reference>
<dbReference type="AlphaFoldDB" id="A0A381RRX0"/>
<dbReference type="Pfam" id="PF04390">
    <property type="entry name" value="LptE"/>
    <property type="match status" value="1"/>
</dbReference>
<protein>
    <recommendedName>
        <fullName evidence="2">LPS-assembly lipoprotein LptE</fullName>
    </recommendedName>
</protein>
<proteinExistence type="predicted"/>
<dbReference type="InterPro" id="IPR007485">
    <property type="entry name" value="LPS_assembly_LptE"/>
</dbReference>
<dbReference type="GO" id="GO:0043165">
    <property type="term" value="P:Gram-negative-bacterium-type cell outer membrane assembly"/>
    <property type="evidence" value="ECO:0007669"/>
    <property type="project" value="InterPro"/>
</dbReference>
<dbReference type="GO" id="GO:0019867">
    <property type="term" value="C:outer membrane"/>
    <property type="evidence" value="ECO:0007669"/>
    <property type="project" value="InterPro"/>
</dbReference>
<accession>A0A381RRX0</accession>
<evidence type="ECO:0000313" key="1">
    <source>
        <dbReference type="EMBL" id="SUZ92657.1"/>
    </source>
</evidence>
<gene>
    <name evidence="1" type="ORF">METZ01_LOCUS45511</name>
</gene>
<dbReference type="Gene3D" id="3.30.160.150">
    <property type="entry name" value="Lipoprotein like domain"/>
    <property type="match status" value="1"/>
</dbReference>
<evidence type="ECO:0008006" key="2">
    <source>
        <dbReference type="Google" id="ProtNLM"/>
    </source>
</evidence>
<name>A0A381RRX0_9ZZZZ</name>
<organism evidence="1">
    <name type="scientific">marine metagenome</name>
    <dbReference type="NCBI Taxonomy" id="408172"/>
    <lineage>
        <taxon>unclassified sequences</taxon>
        <taxon>metagenomes</taxon>
        <taxon>ecological metagenomes</taxon>
    </lineage>
</organism>